<dbReference type="Proteomes" id="UP000239156">
    <property type="component" value="Unassembled WGS sequence"/>
</dbReference>
<dbReference type="Pfam" id="PF10282">
    <property type="entry name" value="Lactonase"/>
    <property type="match status" value="1"/>
</dbReference>
<comment type="similarity">
    <text evidence="1">Belongs to the cycloisomerase 2 family.</text>
</comment>
<dbReference type="PANTHER" id="PTHR30344">
    <property type="entry name" value="6-PHOSPHOGLUCONOLACTONASE-RELATED"/>
    <property type="match status" value="1"/>
</dbReference>
<protein>
    <submittedName>
        <fullName evidence="2">Uncharacterized protein</fullName>
    </submittedName>
</protein>
<evidence type="ECO:0000256" key="1">
    <source>
        <dbReference type="ARBA" id="ARBA00005564"/>
    </source>
</evidence>
<dbReference type="EMBL" id="PKSL01000014">
    <property type="protein sequence ID" value="POW15108.1"/>
    <property type="molecule type" value="Genomic_DNA"/>
</dbReference>
<name>A0A2S4W036_9BASI</name>
<proteinExistence type="inferred from homology"/>
<comment type="caution">
    <text evidence="2">The sequence shown here is derived from an EMBL/GenBank/DDBJ whole genome shotgun (WGS) entry which is preliminary data.</text>
</comment>
<dbReference type="GO" id="GO:0017057">
    <property type="term" value="F:6-phosphogluconolactonase activity"/>
    <property type="evidence" value="ECO:0007669"/>
    <property type="project" value="TreeGrafter"/>
</dbReference>
<dbReference type="PANTHER" id="PTHR30344:SF1">
    <property type="entry name" value="6-PHOSPHOGLUCONOLACTONASE"/>
    <property type="match status" value="1"/>
</dbReference>
<dbReference type="InterPro" id="IPR011048">
    <property type="entry name" value="Haem_d1_sf"/>
</dbReference>
<dbReference type="VEuPathDB" id="FungiDB:PSTT_02378"/>
<dbReference type="SUPFAM" id="SSF51004">
    <property type="entry name" value="C-terminal (heme d1) domain of cytochrome cd1-nitrite reductase"/>
    <property type="match status" value="1"/>
</dbReference>
<dbReference type="Gene3D" id="2.130.10.10">
    <property type="entry name" value="YVTN repeat-like/Quinoprotein amine dehydrogenase"/>
    <property type="match status" value="1"/>
</dbReference>
<dbReference type="OrthoDB" id="9972196at2759"/>
<dbReference type="AlphaFoldDB" id="A0A2S4W036"/>
<reference evidence="2" key="1">
    <citation type="submission" date="2017-12" db="EMBL/GenBank/DDBJ databases">
        <title>Gene loss provides genomic basis for host adaptation in cereal stripe rust fungi.</title>
        <authorList>
            <person name="Xia C."/>
        </authorList>
    </citation>
    <scope>NUCLEOTIDE SEQUENCE [LARGE SCALE GENOMIC DNA]</scope>
    <source>
        <strain evidence="2">93-210</strain>
    </source>
</reference>
<dbReference type="InterPro" id="IPR015943">
    <property type="entry name" value="WD40/YVTN_repeat-like_dom_sf"/>
</dbReference>
<dbReference type="InterPro" id="IPR019405">
    <property type="entry name" value="Lactonase_7-beta_prop"/>
</dbReference>
<dbReference type="VEuPathDB" id="FungiDB:PSHT_02175"/>
<dbReference type="InterPro" id="IPR050282">
    <property type="entry name" value="Cycloisomerase_2"/>
</dbReference>
<gene>
    <name evidence="2" type="ORF">PSTT_02378</name>
</gene>
<organism evidence="2 3">
    <name type="scientific">Puccinia striiformis</name>
    <dbReference type="NCBI Taxonomy" id="27350"/>
    <lineage>
        <taxon>Eukaryota</taxon>
        <taxon>Fungi</taxon>
        <taxon>Dikarya</taxon>
        <taxon>Basidiomycota</taxon>
        <taxon>Pucciniomycotina</taxon>
        <taxon>Pucciniomycetes</taxon>
        <taxon>Pucciniales</taxon>
        <taxon>Pucciniaceae</taxon>
        <taxon>Puccinia</taxon>
    </lineage>
</organism>
<sequence length="437" mass="48029">MANTELTTNAIERVDPTPLKIVVGGQSDGSHPHKHLLTSELGFNRRLTSSSGCCYFPQPRIKGYSGKIVSLEFDPAKKTFQNLSATTGDSSGKAPSFIGFSPDGQCMFASNEVSDFRGLAKTGSVASFKIGKDNTIQEISTALTGADPAALAVSPDGKNLITAEYSGGSWSRHPLNNHCGFQSETPAQTMKYHGSGPNKERQDQSYIHQVTYNHAGDLVFFVDLGGDSVYIHRVDRATGAVGDLAHEIKLPAGSGPRHLTIREKHQEYDIFLISELANKMFTIRLTDQDNKLESTIRQQLDTLPKSATNRSSYGAGEVMLSRDGRFLYATNRQTDFTKPITDNSIVVFKRDLHSGLLIETSPVWFPIPVGGSTPRHFSLSNDRHQAFMVVGCQQSNTLLMFHRRSYDGTLNFMASTFVESPAVQLFIPDTEAYITYD</sequence>
<keyword evidence="3" id="KW-1185">Reference proteome</keyword>
<accession>A0A2S4W036</accession>
<evidence type="ECO:0000313" key="3">
    <source>
        <dbReference type="Proteomes" id="UP000239156"/>
    </source>
</evidence>
<evidence type="ECO:0000313" key="2">
    <source>
        <dbReference type="EMBL" id="POW15108.1"/>
    </source>
</evidence>